<dbReference type="PROSITE" id="PS50088">
    <property type="entry name" value="ANK_REPEAT"/>
    <property type="match status" value="1"/>
</dbReference>
<dbReference type="Proteomes" id="UP000887578">
    <property type="component" value="Unplaced"/>
</dbReference>
<dbReference type="WBParaSite" id="PDA_v2.g17934.t1">
    <property type="protein sequence ID" value="PDA_v2.g17934.t1"/>
    <property type="gene ID" value="PDA_v2.g17934"/>
</dbReference>
<evidence type="ECO:0000256" key="2">
    <source>
        <dbReference type="SAM" id="MobiDB-lite"/>
    </source>
</evidence>
<protein>
    <submittedName>
        <fullName evidence="4">Uncharacterized protein</fullName>
    </submittedName>
</protein>
<accession>A0A914PSX6</accession>
<dbReference type="InterPro" id="IPR002110">
    <property type="entry name" value="Ankyrin_rpt"/>
</dbReference>
<dbReference type="PROSITE" id="PS50297">
    <property type="entry name" value="ANK_REP_REGION"/>
    <property type="match status" value="1"/>
</dbReference>
<feature type="region of interest" description="Disordered" evidence="2">
    <location>
        <begin position="334"/>
        <end position="406"/>
    </location>
</feature>
<feature type="compositionally biased region" description="Polar residues" evidence="2">
    <location>
        <begin position="292"/>
        <end position="306"/>
    </location>
</feature>
<sequence>MFVKLGSPLNTLDSKRFSPLISAINTKNVELVKLLLNAGANVEKGIEYAKISGMVTEEITNILIAHKTKINLCMNQAREKIFPQAISAQYGTLPNSLHIIPMAETDTIKFPFTLAKGITLSQNHYLLFECAVIIIDQFNETISARMWHQSPIKSILINGTEPTYLQKTINFLSLPILMEGKNSIKIELLNRIYKGTKYCIASRITHVFMPGFATKAGLSVQQQGGYVDPKIRKQQRKYLQSLPSSSILSSYQQQQQQLTSKRMRPNGPYHLPTHNIRSEPPLLPSFSDYLQRPSSSSKNSAEQQQQQRDRYYPSPSFSASTIPRGFMKLRALAPTNPSTTTTAPPPSMQRGTNRPLFLPLSAASNRNGSISSSVTSVPTTKRIKTHSTTSSQNVPESSTTPRLQKQ</sequence>
<keyword evidence="1" id="KW-0040">ANK repeat</keyword>
<dbReference type="SMART" id="SM00248">
    <property type="entry name" value="ANK"/>
    <property type="match status" value="1"/>
</dbReference>
<keyword evidence="3" id="KW-1185">Reference proteome</keyword>
<dbReference type="SUPFAM" id="SSF48403">
    <property type="entry name" value="Ankyrin repeat"/>
    <property type="match status" value="1"/>
</dbReference>
<feature type="region of interest" description="Disordered" evidence="2">
    <location>
        <begin position="258"/>
        <end position="320"/>
    </location>
</feature>
<name>A0A914PSX6_9BILA</name>
<organism evidence="3 4">
    <name type="scientific">Panagrolaimus davidi</name>
    <dbReference type="NCBI Taxonomy" id="227884"/>
    <lineage>
        <taxon>Eukaryota</taxon>
        <taxon>Metazoa</taxon>
        <taxon>Ecdysozoa</taxon>
        <taxon>Nematoda</taxon>
        <taxon>Chromadorea</taxon>
        <taxon>Rhabditida</taxon>
        <taxon>Tylenchina</taxon>
        <taxon>Panagrolaimomorpha</taxon>
        <taxon>Panagrolaimoidea</taxon>
        <taxon>Panagrolaimidae</taxon>
        <taxon>Panagrolaimus</taxon>
    </lineage>
</organism>
<dbReference type="InterPro" id="IPR036770">
    <property type="entry name" value="Ankyrin_rpt-contain_sf"/>
</dbReference>
<evidence type="ECO:0000313" key="4">
    <source>
        <dbReference type="WBParaSite" id="PDA_v2.g17934.t1"/>
    </source>
</evidence>
<feature type="repeat" description="ANK" evidence="1">
    <location>
        <begin position="15"/>
        <end position="43"/>
    </location>
</feature>
<dbReference type="Gene3D" id="1.25.40.20">
    <property type="entry name" value="Ankyrin repeat-containing domain"/>
    <property type="match status" value="1"/>
</dbReference>
<proteinExistence type="predicted"/>
<reference evidence="4" key="1">
    <citation type="submission" date="2022-11" db="UniProtKB">
        <authorList>
            <consortium name="WormBaseParasite"/>
        </authorList>
    </citation>
    <scope>IDENTIFICATION</scope>
</reference>
<evidence type="ECO:0000256" key="1">
    <source>
        <dbReference type="PROSITE-ProRule" id="PRU00023"/>
    </source>
</evidence>
<evidence type="ECO:0000313" key="3">
    <source>
        <dbReference type="Proteomes" id="UP000887578"/>
    </source>
</evidence>
<dbReference type="AlphaFoldDB" id="A0A914PSX6"/>
<feature type="compositionally biased region" description="Low complexity" evidence="2">
    <location>
        <begin position="361"/>
        <end position="377"/>
    </location>
</feature>
<feature type="compositionally biased region" description="Polar residues" evidence="2">
    <location>
        <begin position="386"/>
        <end position="406"/>
    </location>
</feature>